<proteinExistence type="predicted"/>
<dbReference type="PANTHER" id="PTHR14628">
    <property type="entry name" value="BEN DOMAIN-CONTAINING PROTEIN 5"/>
    <property type="match status" value="1"/>
</dbReference>
<reference evidence="3" key="1">
    <citation type="submission" date="2025-08" db="UniProtKB">
        <authorList>
            <consortium name="RefSeq"/>
        </authorList>
    </citation>
    <scope>IDENTIFICATION</scope>
</reference>
<accession>A0AAJ7BPV8</accession>
<dbReference type="InterPro" id="IPR040391">
    <property type="entry name" value="BEND5"/>
</dbReference>
<feature type="region of interest" description="Disordered" evidence="1">
    <location>
        <begin position="177"/>
        <end position="213"/>
    </location>
</feature>
<name>A0AAJ7BPV8_CEPCN</name>
<evidence type="ECO:0000256" key="1">
    <source>
        <dbReference type="SAM" id="MobiDB-lite"/>
    </source>
</evidence>
<gene>
    <name evidence="3" type="primary">LOC107265982</name>
</gene>
<dbReference type="GeneID" id="107265982"/>
<dbReference type="GO" id="GO:0003677">
    <property type="term" value="F:DNA binding"/>
    <property type="evidence" value="ECO:0007669"/>
    <property type="project" value="InterPro"/>
</dbReference>
<sequence>MISNLKNLNVEDENGAQFAVGYERKIHIGRNVWLPSQVYDTAACISKTPSMFVKNIAIAVFGCTTLRNSSVTGKISNRQKGKRNDVKPRPKLETKRLEAIKDILCYWLRTAKNYNSVAIDLEASQVGKHVSQKKIYELNRVKDSGTTLEAVINVTHPDEIYDDETMAETAKCDNVAEISPNSSLGSAPQDSPHITASEIPQESVVHSDFDEMD</sequence>
<feature type="compositionally biased region" description="Polar residues" evidence="1">
    <location>
        <begin position="179"/>
        <end position="200"/>
    </location>
</feature>
<keyword evidence="2" id="KW-1185">Reference proteome</keyword>
<dbReference type="RefSeq" id="XP_015591473.1">
    <property type="nucleotide sequence ID" value="XM_015735987.2"/>
</dbReference>
<protein>
    <submittedName>
        <fullName evidence="3">Uncharacterized protein LOC107265982</fullName>
    </submittedName>
</protein>
<dbReference type="AlphaFoldDB" id="A0AAJ7BPV8"/>
<dbReference type="Proteomes" id="UP000694920">
    <property type="component" value="Unplaced"/>
</dbReference>
<dbReference type="KEGG" id="ccin:107265982"/>
<dbReference type="GO" id="GO:0045892">
    <property type="term" value="P:negative regulation of DNA-templated transcription"/>
    <property type="evidence" value="ECO:0007669"/>
    <property type="project" value="InterPro"/>
</dbReference>
<evidence type="ECO:0000313" key="3">
    <source>
        <dbReference type="RefSeq" id="XP_015591473.1"/>
    </source>
</evidence>
<dbReference type="Gene3D" id="1.10.10.2590">
    <property type="entry name" value="BEN domain"/>
    <property type="match status" value="1"/>
</dbReference>
<dbReference type="PANTHER" id="PTHR14628:SF1">
    <property type="entry name" value="BEN DOMAIN-CONTAINING PROTEIN 5"/>
    <property type="match status" value="1"/>
</dbReference>
<organism evidence="2 3">
    <name type="scientific">Cephus cinctus</name>
    <name type="common">Wheat stem sawfly</name>
    <dbReference type="NCBI Taxonomy" id="211228"/>
    <lineage>
        <taxon>Eukaryota</taxon>
        <taxon>Metazoa</taxon>
        <taxon>Ecdysozoa</taxon>
        <taxon>Arthropoda</taxon>
        <taxon>Hexapoda</taxon>
        <taxon>Insecta</taxon>
        <taxon>Pterygota</taxon>
        <taxon>Neoptera</taxon>
        <taxon>Endopterygota</taxon>
        <taxon>Hymenoptera</taxon>
        <taxon>Cephoidea</taxon>
        <taxon>Cephidae</taxon>
        <taxon>Cephus</taxon>
    </lineage>
</organism>
<evidence type="ECO:0000313" key="2">
    <source>
        <dbReference type="Proteomes" id="UP000694920"/>
    </source>
</evidence>